<keyword evidence="2" id="KW-1185">Reference proteome</keyword>
<dbReference type="Proteomes" id="UP000315677">
    <property type="component" value="Unassembled WGS sequence"/>
</dbReference>
<evidence type="ECO:0000313" key="2">
    <source>
        <dbReference type="Proteomes" id="UP000315677"/>
    </source>
</evidence>
<name>A0A543DAT0_9PSEU</name>
<gene>
    <name evidence="1" type="ORF">FB558_6699</name>
</gene>
<organism evidence="1 2">
    <name type="scientific">Pseudonocardia kunmingensis</name>
    <dbReference type="NCBI Taxonomy" id="630975"/>
    <lineage>
        <taxon>Bacteria</taxon>
        <taxon>Bacillati</taxon>
        <taxon>Actinomycetota</taxon>
        <taxon>Actinomycetes</taxon>
        <taxon>Pseudonocardiales</taxon>
        <taxon>Pseudonocardiaceae</taxon>
        <taxon>Pseudonocardia</taxon>
    </lineage>
</organism>
<dbReference type="Gene3D" id="3.40.50.300">
    <property type="entry name" value="P-loop containing nucleotide triphosphate hydrolases"/>
    <property type="match status" value="1"/>
</dbReference>
<dbReference type="EMBL" id="VFPA01000004">
    <property type="protein sequence ID" value="TQM06443.1"/>
    <property type="molecule type" value="Genomic_DNA"/>
</dbReference>
<proteinExistence type="predicted"/>
<dbReference type="AlphaFoldDB" id="A0A543DAT0"/>
<protein>
    <submittedName>
        <fullName evidence="1">AAA domain-containing protein</fullName>
    </submittedName>
</protein>
<dbReference type="InterPro" id="IPR027417">
    <property type="entry name" value="P-loop_NTPase"/>
</dbReference>
<sequence length="399" mass="44584">MQPPLSVDQRLRHLAAALPNTAGVVMRRADGTGKSVEQQQLELEERLLSEELTRRRVKHRANEIQDDALFTPPDVPPPTLADELALPNDGPKYALDELLILGGNALITARRKTGKTVLIANLAKSYADDAPFLGCFKVTPLPEGQRIAILDYELAETQFRDWARALHIQNADRVTTLHLRGQGFKLTAPTAQKWLVEHCKRLNVGAIICDPYSRAFRGFGKSNDNDDVGRFTDTLEEVKYQIGARELYLTNHMGWGEEERSRGASALEDWPDALWRLTKNERDSDSSRYFSAPLGRGVELEEGKLTFNPVTLELIYGSGNRTDEAHKRVEDLVLDYVRDHPGASSSEIQNTVKGASKEDIGDAKSRLIGDGRLRVEKDGRTHKHFVTVMRMRGVAVRGA</sequence>
<evidence type="ECO:0000313" key="1">
    <source>
        <dbReference type="EMBL" id="TQM06443.1"/>
    </source>
</evidence>
<dbReference type="Pfam" id="PF13481">
    <property type="entry name" value="AAA_25"/>
    <property type="match status" value="1"/>
</dbReference>
<reference evidence="1 2" key="1">
    <citation type="submission" date="2019-06" db="EMBL/GenBank/DDBJ databases">
        <title>Sequencing the genomes of 1000 actinobacteria strains.</title>
        <authorList>
            <person name="Klenk H.-P."/>
        </authorList>
    </citation>
    <scope>NUCLEOTIDE SEQUENCE [LARGE SCALE GENOMIC DNA]</scope>
    <source>
        <strain evidence="1 2">DSM 45301</strain>
    </source>
</reference>
<dbReference type="SUPFAM" id="SSF52540">
    <property type="entry name" value="P-loop containing nucleoside triphosphate hydrolases"/>
    <property type="match status" value="1"/>
</dbReference>
<comment type="caution">
    <text evidence="1">The sequence shown here is derived from an EMBL/GenBank/DDBJ whole genome shotgun (WGS) entry which is preliminary data.</text>
</comment>
<accession>A0A543DAT0</accession>